<dbReference type="HOGENOM" id="CLU_1692382_0_0_0"/>
<dbReference type="PANTHER" id="PTHR15337">
    <property type="entry name" value="ANTERIOR GRADIENT PROTEIN-RELATED"/>
    <property type="match status" value="1"/>
</dbReference>
<dbReference type="EMBL" id="HF951689">
    <property type="protein sequence ID" value="CCW36183.1"/>
    <property type="molecule type" value="Genomic_DNA"/>
</dbReference>
<evidence type="ECO:0000313" key="4">
    <source>
        <dbReference type="Proteomes" id="UP000014227"/>
    </source>
</evidence>
<evidence type="ECO:0000256" key="1">
    <source>
        <dbReference type="ARBA" id="ARBA00022729"/>
    </source>
</evidence>
<gene>
    <name evidence="3" type="ORF">CCALI_02379</name>
</gene>
<dbReference type="KEGG" id="ccz:CCALI_02379"/>
<reference evidence="4" key="1">
    <citation type="submission" date="2013-03" db="EMBL/GenBank/DDBJ databases">
        <title>Genome sequence of Chthonomonas calidirosea, the first sequenced genome from the Armatimonadetes phylum (formally candidate division OP10).</title>
        <authorList>
            <person name="Lee K.C.Y."/>
            <person name="Morgan X.C."/>
            <person name="Dunfield P.F."/>
            <person name="Tamas I."/>
            <person name="Houghton K.M."/>
            <person name="Vyssotski M."/>
            <person name="Ryan J.L.J."/>
            <person name="Lagutin K."/>
            <person name="McDonald I.R."/>
            <person name="Stott M.B."/>
        </authorList>
    </citation>
    <scope>NUCLEOTIDE SEQUENCE [LARGE SCALE GENOMIC DNA]</scope>
    <source>
        <strain evidence="4">DSM 23976 / ICMP 18418 / T49</strain>
    </source>
</reference>
<dbReference type="STRING" id="454171.CP488_01714"/>
<protein>
    <submittedName>
        <fullName evidence="3">Thioredoxin-like domain</fullName>
    </submittedName>
</protein>
<keyword evidence="1" id="KW-0732">Signal</keyword>
<dbReference type="AlphaFoldDB" id="S0EXH5"/>
<evidence type="ECO:0000313" key="3">
    <source>
        <dbReference type="EMBL" id="CCW36183.1"/>
    </source>
</evidence>
<dbReference type="InterPro" id="IPR051099">
    <property type="entry name" value="AGR/TXD"/>
</dbReference>
<dbReference type="InterPro" id="IPR013766">
    <property type="entry name" value="Thioredoxin_domain"/>
</dbReference>
<evidence type="ECO:0000259" key="2">
    <source>
        <dbReference type="PROSITE" id="PS51352"/>
    </source>
</evidence>
<dbReference type="InterPro" id="IPR012336">
    <property type="entry name" value="Thioredoxin-like_fold"/>
</dbReference>
<proteinExistence type="predicted"/>
<dbReference type="SUPFAM" id="SSF52833">
    <property type="entry name" value="Thioredoxin-like"/>
    <property type="match status" value="1"/>
</dbReference>
<dbReference type="RefSeq" id="WP_016483700.1">
    <property type="nucleotide sequence ID" value="NC_021487.1"/>
</dbReference>
<accession>S0EXH5</accession>
<dbReference type="PANTHER" id="PTHR15337:SF11">
    <property type="entry name" value="THIOREDOXIN DOMAIN-CONTAINING PROTEIN"/>
    <property type="match status" value="1"/>
</dbReference>
<dbReference type="Proteomes" id="UP000014227">
    <property type="component" value="Chromosome I"/>
</dbReference>
<dbReference type="Gene3D" id="3.40.30.10">
    <property type="entry name" value="Glutaredoxin"/>
    <property type="match status" value="1"/>
</dbReference>
<dbReference type="InterPro" id="IPR036249">
    <property type="entry name" value="Thioredoxin-like_sf"/>
</dbReference>
<dbReference type="PATRIC" id="fig|1303518.3.peg.2474"/>
<name>S0EXH5_CHTCT</name>
<keyword evidence="4" id="KW-1185">Reference proteome</keyword>
<dbReference type="OrthoDB" id="9811036at2"/>
<feature type="domain" description="Thioredoxin" evidence="2">
    <location>
        <begin position="6"/>
        <end position="137"/>
    </location>
</feature>
<sequence>MRNRHLFWITLFLVGVLGYMHGEHIGGDVHWRSNLAAAQKEAVGSGRYLLLDFSAPDCGWCAKMDADTFSDPNVVRLSQHFVCVRVDSEENQALIARYRVMAYPTLIVADAAGHPLYRLEGYVPPEKLAPLLKALAPHSDRHLLENIPFLSKPSK</sequence>
<dbReference type="Pfam" id="PF13098">
    <property type="entry name" value="Thioredoxin_2"/>
    <property type="match status" value="1"/>
</dbReference>
<dbReference type="PROSITE" id="PS51352">
    <property type="entry name" value="THIOREDOXIN_2"/>
    <property type="match status" value="1"/>
</dbReference>
<organism evidence="3 4">
    <name type="scientific">Chthonomonas calidirosea (strain DSM 23976 / ICMP 18418 / T49)</name>
    <dbReference type="NCBI Taxonomy" id="1303518"/>
    <lineage>
        <taxon>Bacteria</taxon>
        <taxon>Bacillati</taxon>
        <taxon>Armatimonadota</taxon>
        <taxon>Chthonomonadia</taxon>
        <taxon>Chthonomonadales</taxon>
        <taxon>Chthonomonadaceae</taxon>
        <taxon>Chthonomonas</taxon>
    </lineage>
</organism>
<dbReference type="InParanoid" id="S0EXH5"/>
<dbReference type="eggNOG" id="COG2143">
    <property type="taxonomic scope" value="Bacteria"/>
</dbReference>